<comment type="caution">
    <text evidence="2">The sequence shown here is derived from an EMBL/GenBank/DDBJ whole genome shotgun (WGS) entry which is preliminary data.</text>
</comment>
<dbReference type="PANTHER" id="PTHR40448:SF1">
    <property type="entry name" value="TWO-COMPONENT SENSOR HISTIDINE KINASE"/>
    <property type="match status" value="1"/>
</dbReference>
<reference evidence="2" key="1">
    <citation type="submission" date="2019-07" db="EMBL/GenBank/DDBJ databases">
        <authorList>
            <person name="Wongkuna S."/>
            <person name="Scaria J."/>
        </authorList>
    </citation>
    <scope>NUCLEOTIDE SEQUENCE [LARGE SCALE GENOMIC DNA]</scope>
    <source>
        <strain evidence="2">SW178</strain>
    </source>
</reference>
<dbReference type="InterPro" id="IPR032834">
    <property type="entry name" value="NatK-like_C"/>
</dbReference>
<dbReference type="AlphaFoldDB" id="A0A5M9HZC5"/>
<dbReference type="RefSeq" id="WP_087149749.1">
    <property type="nucleotide sequence ID" value="NZ_VMSO01000003.1"/>
</dbReference>
<dbReference type="OrthoDB" id="9792686at2"/>
<evidence type="ECO:0000313" key="2">
    <source>
        <dbReference type="EMBL" id="KAA8502178.1"/>
    </source>
</evidence>
<keyword evidence="2" id="KW-0808">Transferase</keyword>
<sequence length="254" mass="28685">MNYAFRCDIQSKQLQEQQASLEQQKLYIQNLESVQRDVRAFRHDFKNRMAGIRIQADDGDLNAVQNFIAEVTGDFERKVGEKIFQISQLGNIRITELKGLVAVKASEMQQRGIPFRLEAAAPVTYVNMPAGDLCRAAGILLDNAMEETEKILQSVGEITEDQKEYRVTALFCAEESGVSIVICNPVKEPVPISKIWEDGYSTKGSGRGIGLASLRRIVEMYDNISSRTYQEDGLFIQELNIRTGKEGYIFSMWI</sequence>
<gene>
    <name evidence="2" type="ORF">FNY66_03360</name>
</gene>
<feature type="domain" description="Sensor histidine kinase NatK-like C-terminal" evidence="1">
    <location>
        <begin position="131"/>
        <end position="241"/>
    </location>
</feature>
<dbReference type="GO" id="GO:0042802">
    <property type="term" value="F:identical protein binding"/>
    <property type="evidence" value="ECO:0007669"/>
    <property type="project" value="TreeGrafter"/>
</dbReference>
<dbReference type="EMBL" id="VMSO01000003">
    <property type="protein sequence ID" value="KAA8502178.1"/>
    <property type="molecule type" value="Genomic_DNA"/>
</dbReference>
<evidence type="ECO:0000259" key="1">
    <source>
        <dbReference type="Pfam" id="PF14501"/>
    </source>
</evidence>
<dbReference type="GO" id="GO:0016301">
    <property type="term" value="F:kinase activity"/>
    <property type="evidence" value="ECO:0007669"/>
    <property type="project" value="UniProtKB-KW"/>
</dbReference>
<dbReference type="Proteomes" id="UP000322025">
    <property type="component" value="Unassembled WGS sequence"/>
</dbReference>
<dbReference type="PANTHER" id="PTHR40448">
    <property type="entry name" value="TWO-COMPONENT SENSOR HISTIDINE KINASE"/>
    <property type="match status" value="1"/>
</dbReference>
<keyword evidence="2" id="KW-0418">Kinase</keyword>
<organism evidence="2 3">
    <name type="scientific">Mediterraneibacter catenae</name>
    <dbReference type="NCBI Taxonomy" id="2594882"/>
    <lineage>
        <taxon>Bacteria</taxon>
        <taxon>Bacillati</taxon>
        <taxon>Bacillota</taxon>
        <taxon>Clostridia</taxon>
        <taxon>Lachnospirales</taxon>
        <taxon>Lachnospiraceae</taxon>
        <taxon>Mediterraneibacter</taxon>
    </lineage>
</organism>
<proteinExistence type="predicted"/>
<keyword evidence="3" id="KW-1185">Reference proteome</keyword>
<protein>
    <submittedName>
        <fullName evidence="2">Sensor histidine kinase</fullName>
    </submittedName>
</protein>
<dbReference type="SUPFAM" id="SSF55874">
    <property type="entry name" value="ATPase domain of HSP90 chaperone/DNA topoisomerase II/histidine kinase"/>
    <property type="match status" value="1"/>
</dbReference>
<dbReference type="Gene3D" id="3.30.565.10">
    <property type="entry name" value="Histidine kinase-like ATPase, C-terminal domain"/>
    <property type="match status" value="1"/>
</dbReference>
<name>A0A5M9HZC5_9FIRM</name>
<accession>A0A5M9HZC5</accession>
<dbReference type="Pfam" id="PF14501">
    <property type="entry name" value="HATPase_c_5"/>
    <property type="match status" value="1"/>
</dbReference>
<dbReference type="InterPro" id="IPR036890">
    <property type="entry name" value="HATPase_C_sf"/>
</dbReference>
<evidence type="ECO:0000313" key="3">
    <source>
        <dbReference type="Proteomes" id="UP000322025"/>
    </source>
</evidence>